<dbReference type="InterPro" id="IPR035067">
    <property type="entry name" value="V-type_ATPase_csu/dsu"/>
</dbReference>
<dbReference type="GO" id="GO:0046961">
    <property type="term" value="F:proton-transporting ATPase activity, rotational mechanism"/>
    <property type="evidence" value="ECO:0007669"/>
    <property type="project" value="InterPro"/>
</dbReference>
<evidence type="ECO:0000256" key="2">
    <source>
        <dbReference type="ARBA" id="ARBA00022448"/>
    </source>
</evidence>
<evidence type="ECO:0000256" key="3">
    <source>
        <dbReference type="ARBA" id="ARBA00022781"/>
    </source>
</evidence>
<dbReference type="InterPro" id="IPR002843">
    <property type="entry name" value="ATPase_V0-cplx_csu/dsu"/>
</dbReference>
<dbReference type="InterPro" id="IPR016727">
    <property type="entry name" value="ATPase_V0-cplx_dsu"/>
</dbReference>
<dbReference type="EMBL" id="KQ001695">
    <property type="protein sequence ID" value="KJP86360.1"/>
    <property type="molecule type" value="Genomic_DNA"/>
</dbReference>
<dbReference type="Gene3D" id="1.20.1690.10">
    <property type="entry name" value="V-type ATP synthase subunit C domain"/>
    <property type="match status" value="2"/>
</dbReference>
<proteinExistence type="inferred from homology"/>
<dbReference type="InterPro" id="IPR044911">
    <property type="entry name" value="V-type_ATPase_csu/dsu_dom_3"/>
</dbReference>
<evidence type="ECO:0000313" key="5">
    <source>
        <dbReference type="EMBL" id="KJP86360.1"/>
    </source>
</evidence>
<name>A0A0D9QH10_PLAFR</name>
<dbReference type="Proteomes" id="UP000054561">
    <property type="component" value="Unassembled WGS sequence"/>
</dbReference>
<accession>A0A0D9QH10</accession>
<evidence type="ECO:0000256" key="4">
    <source>
        <dbReference type="ARBA" id="ARBA00023065"/>
    </source>
</evidence>
<dbReference type="Pfam" id="PF01992">
    <property type="entry name" value="vATP-synt_AC39"/>
    <property type="match status" value="1"/>
</dbReference>
<dbReference type="GO" id="GO:0033179">
    <property type="term" value="C:proton-transporting V-type ATPase, V0 domain"/>
    <property type="evidence" value="ECO:0007669"/>
    <property type="project" value="InterPro"/>
</dbReference>
<comment type="similarity">
    <text evidence="1">Belongs to the V-ATPase V0D/AC39 subunit family.</text>
</comment>
<dbReference type="OrthoDB" id="10250083at2759"/>
<dbReference type="SUPFAM" id="SSF103486">
    <property type="entry name" value="V-type ATP synthase subunit C"/>
    <property type="match status" value="1"/>
</dbReference>
<dbReference type="GeneID" id="24269307"/>
<keyword evidence="2" id="KW-0813">Transport</keyword>
<dbReference type="RefSeq" id="XP_012337026.1">
    <property type="nucleotide sequence ID" value="XM_012481603.1"/>
</dbReference>
<dbReference type="Gene3D" id="1.10.132.50">
    <property type="entry name" value="ATP synthase (C/AC39) subunit, domain 3"/>
    <property type="match status" value="1"/>
</dbReference>
<keyword evidence="4" id="KW-0406">Ion transport</keyword>
<dbReference type="PIRSF" id="PIRSF018497">
    <property type="entry name" value="V-ATP_synth_D"/>
    <property type="match status" value="1"/>
</dbReference>
<protein>
    <recommendedName>
        <fullName evidence="7">V-type proton ATPase subunit</fullName>
    </recommendedName>
</protein>
<dbReference type="VEuPathDB" id="PlasmoDB:AK88_03993"/>
<dbReference type="OMA" id="MTYGYMI"/>
<sequence length="401" mass="46922">MPRNTTEQACTRTNKVYYRMELCLYNSKNGYLEALLRGFRSSFLTPEEYKKLTEVDTLEDLKSVLEDTDYGSFMMDEPSPIAVTTIAHKCKEKMAHEFNYIRAQAEEPLRTFLDYIAKEKMIDNVISLIHGTLNKKPAEELLSRVDPLGYFPQMKAITTMDVQNSHDDVLKVLLIETPIGTYFDQYISANASNEKNNVTTILNEMDIEILRNTLKKAWLEDFYDFIRQLGGKTEEVMGHILKSVADFRVLSVTLNTINSSLSLELQKDRNDMFPCFGYLYPEGTDRIRKCWNNETVQAALENYPTYYNLYEECKQFYMKNDNMRENKIVDHKIKSLEDLLYVKLVKLCETAFDQHCHFGIFYAWVKLKEQEIRNIVWISDMILMNRKDCIDSIIPIFEPPI</sequence>
<dbReference type="AlphaFoldDB" id="A0A0D9QH10"/>
<organism evidence="5 6">
    <name type="scientific">Plasmodium fragile</name>
    <dbReference type="NCBI Taxonomy" id="5857"/>
    <lineage>
        <taxon>Eukaryota</taxon>
        <taxon>Sar</taxon>
        <taxon>Alveolata</taxon>
        <taxon>Apicomplexa</taxon>
        <taxon>Aconoidasida</taxon>
        <taxon>Haemosporida</taxon>
        <taxon>Plasmodiidae</taxon>
        <taxon>Plasmodium</taxon>
        <taxon>Plasmodium (Plasmodium)</taxon>
    </lineage>
</organism>
<reference evidence="5 6" key="1">
    <citation type="submission" date="2014-03" db="EMBL/GenBank/DDBJ databases">
        <title>The Genome Sequence of Plasmodium fragile nilgiri.</title>
        <authorList>
            <consortium name="The Broad Institute Genomics Platform"/>
            <consortium name="The Broad Institute Genome Sequencing Center for Infectious Disease"/>
            <person name="Neafsey D."/>
            <person name="Duraisingh M."/>
            <person name="Young S.K."/>
            <person name="Zeng Q."/>
            <person name="Gargeya S."/>
            <person name="Abouelleil A."/>
            <person name="Alvarado L."/>
            <person name="Chapman S.B."/>
            <person name="Gainer-Dewar J."/>
            <person name="Goldberg J."/>
            <person name="Griggs A."/>
            <person name="Gujja S."/>
            <person name="Hansen M."/>
            <person name="Howarth C."/>
            <person name="Imamovic A."/>
            <person name="Larimer J."/>
            <person name="Pearson M."/>
            <person name="Poon T.W."/>
            <person name="Priest M."/>
            <person name="Roberts A."/>
            <person name="Saif S."/>
            <person name="Shea T."/>
            <person name="Sykes S."/>
            <person name="Wortman J."/>
            <person name="Nusbaum C."/>
            <person name="Birren B."/>
        </authorList>
    </citation>
    <scope>NUCLEOTIDE SEQUENCE [LARGE SCALE GENOMIC DNA]</scope>
    <source>
        <strain evidence="6">nilgiri</strain>
    </source>
</reference>
<dbReference type="PANTHER" id="PTHR11028">
    <property type="entry name" value="VACUOLAR ATP SYNTHASE SUBUNIT AC39"/>
    <property type="match status" value="1"/>
</dbReference>
<evidence type="ECO:0000256" key="1">
    <source>
        <dbReference type="ARBA" id="ARBA00006709"/>
    </source>
</evidence>
<keyword evidence="6" id="KW-1185">Reference proteome</keyword>
<evidence type="ECO:0008006" key="7">
    <source>
        <dbReference type="Google" id="ProtNLM"/>
    </source>
</evidence>
<keyword evidence="3" id="KW-0375">Hydrogen ion transport</keyword>
<evidence type="ECO:0000313" key="6">
    <source>
        <dbReference type="Proteomes" id="UP000054561"/>
    </source>
</evidence>
<gene>
    <name evidence="5" type="ORF">AK88_03993</name>
</gene>
<dbReference type="InterPro" id="IPR036079">
    <property type="entry name" value="ATPase_csu/dsu_sf"/>
</dbReference>